<evidence type="ECO:0000256" key="1">
    <source>
        <dbReference type="SAM" id="MobiDB-lite"/>
    </source>
</evidence>
<keyword evidence="4" id="KW-1185">Reference proteome</keyword>
<proteinExistence type="predicted"/>
<gene>
    <name evidence="3" type="ORF">RFI_33996</name>
</gene>
<sequence>MCIYTYIYIYIYVNSLFHYVLGKKKRYDHANYGGYLVQPKHCDLNDPSSAPDFNYDDPFDENNFEHELESQWNLASFLPDQAFDAFEAAVGAYIQACFSQFRKLRNPSQLESPHGNDCAELAVEKTSKEPIDFDDEENIMDFDLDDEQQHNAMDMEEKKEEERKKVGRE</sequence>
<accession>X6LP91</accession>
<protein>
    <submittedName>
        <fullName evidence="3">Uncharacterized protein</fullName>
    </submittedName>
</protein>
<feature type="region of interest" description="Disordered" evidence="1">
    <location>
        <begin position="144"/>
        <end position="169"/>
    </location>
</feature>
<evidence type="ECO:0000313" key="3">
    <source>
        <dbReference type="EMBL" id="ETO03414.1"/>
    </source>
</evidence>
<evidence type="ECO:0000313" key="4">
    <source>
        <dbReference type="Proteomes" id="UP000023152"/>
    </source>
</evidence>
<feature type="transmembrane region" description="Helical" evidence="2">
    <location>
        <begin position="6"/>
        <end position="22"/>
    </location>
</feature>
<dbReference type="EMBL" id="ASPP01033373">
    <property type="protein sequence ID" value="ETO03414.1"/>
    <property type="molecule type" value="Genomic_DNA"/>
</dbReference>
<keyword evidence="2" id="KW-0812">Transmembrane</keyword>
<evidence type="ECO:0000256" key="2">
    <source>
        <dbReference type="SAM" id="Phobius"/>
    </source>
</evidence>
<organism evidence="3 4">
    <name type="scientific">Reticulomyxa filosa</name>
    <dbReference type="NCBI Taxonomy" id="46433"/>
    <lineage>
        <taxon>Eukaryota</taxon>
        <taxon>Sar</taxon>
        <taxon>Rhizaria</taxon>
        <taxon>Retaria</taxon>
        <taxon>Foraminifera</taxon>
        <taxon>Monothalamids</taxon>
        <taxon>Reticulomyxidae</taxon>
        <taxon>Reticulomyxa</taxon>
    </lineage>
</organism>
<feature type="compositionally biased region" description="Basic and acidic residues" evidence="1">
    <location>
        <begin position="147"/>
        <end position="169"/>
    </location>
</feature>
<comment type="caution">
    <text evidence="3">The sequence shown here is derived from an EMBL/GenBank/DDBJ whole genome shotgun (WGS) entry which is preliminary data.</text>
</comment>
<keyword evidence="2" id="KW-0472">Membrane</keyword>
<reference evidence="3 4" key="1">
    <citation type="journal article" date="2013" name="Curr. Biol.">
        <title>The Genome of the Foraminiferan Reticulomyxa filosa.</title>
        <authorList>
            <person name="Glockner G."/>
            <person name="Hulsmann N."/>
            <person name="Schleicher M."/>
            <person name="Noegel A.A."/>
            <person name="Eichinger L."/>
            <person name="Gallinger C."/>
            <person name="Pawlowski J."/>
            <person name="Sierra R."/>
            <person name="Euteneuer U."/>
            <person name="Pillet L."/>
            <person name="Moustafa A."/>
            <person name="Platzer M."/>
            <person name="Groth M."/>
            <person name="Szafranski K."/>
            <person name="Schliwa M."/>
        </authorList>
    </citation>
    <scope>NUCLEOTIDE SEQUENCE [LARGE SCALE GENOMIC DNA]</scope>
</reference>
<dbReference type="AlphaFoldDB" id="X6LP91"/>
<keyword evidence="2" id="KW-1133">Transmembrane helix</keyword>
<name>X6LP91_RETFI</name>
<dbReference type="Proteomes" id="UP000023152">
    <property type="component" value="Unassembled WGS sequence"/>
</dbReference>